<keyword evidence="3" id="KW-1185">Reference proteome</keyword>
<accession>A0A0V1M9A2</accession>
<protein>
    <submittedName>
        <fullName evidence="1">Uncharacterized protein</fullName>
    </submittedName>
</protein>
<dbReference type="EMBL" id="JYDO01000168">
    <property type="protein sequence ID" value="KRZ68310.1"/>
    <property type="molecule type" value="Genomic_DNA"/>
</dbReference>
<evidence type="ECO:0000313" key="2">
    <source>
        <dbReference type="EMBL" id="KRZ78469.1"/>
    </source>
</evidence>
<dbReference type="EMBL" id="JYDO01000012">
    <property type="protein sequence ID" value="KRZ78469.1"/>
    <property type="molecule type" value="Genomic_DNA"/>
</dbReference>
<evidence type="ECO:0000313" key="1">
    <source>
        <dbReference type="EMBL" id="KRZ68310.1"/>
    </source>
</evidence>
<gene>
    <name evidence="1" type="ORF">T10_11894</name>
    <name evidence="2" type="ORF">T10_7973</name>
</gene>
<dbReference type="AlphaFoldDB" id="A0A0V1M9A2"/>
<name>A0A0V1M9A2_9BILA</name>
<dbReference type="Proteomes" id="UP000054843">
    <property type="component" value="Unassembled WGS sequence"/>
</dbReference>
<sequence>MVIIISYEIKINVRKPKHYPNHNLKTYLYTANCKVEDIRDSKFLIIAHLHERNTSFSSNYS</sequence>
<comment type="caution">
    <text evidence="1">The sequence shown here is derived from an EMBL/GenBank/DDBJ whole genome shotgun (WGS) entry which is preliminary data.</text>
</comment>
<proteinExistence type="predicted"/>
<organism evidence="1 3">
    <name type="scientific">Trichinella papuae</name>
    <dbReference type="NCBI Taxonomy" id="268474"/>
    <lineage>
        <taxon>Eukaryota</taxon>
        <taxon>Metazoa</taxon>
        <taxon>Ecdysozoa</taxon>
        <taxon>Nematoda</taxon>
        <taxon>Enoplea</taxon>
        <taxon>Dorylaimia</taxon>
        <taxon>Trichinellida</taxon>
        <taxon>Trichinellidae</taxon>
        <taxon>Trichinella</taxon>
    </lineage>
</organism>
<reference evidence="1 3" key="1">
    <citation type="submission" date="2015-01" db="EMBL/GenBank/DDBJ databases">
        <title>Evolution of Trichinella species and genotypes.</title>
        <authorList>
            <person name="Korhonen P.K."/>
            <person name="Edoardo P."/>
            <person name="Giuseppe L.R."/>
            <person name="Gasser R.B."/>
        </authorList>
    </citation>
    <scope>NUCLEOTIDE SEQUENCE [LARGE SCALE GENOMIC DNA]</scope>
    <source>
        <strain evidence="1">ISS1980</strain>
    </source>
</reference>
<evidence type="ECO:0000313" key="3">
    <source>
        <dbReference type="Proteomes" id="UP000054843"/>
    </source>
</evidence>